<keyword evidence="1" id="KW-1133">Transmembrane helix</keyword>
<keyword evidence="1" id="KW-0472">Membrane</keyword>
<feature type="transmembrane region" description="Helical" evidence="1">
    <location>
        <begin position="12"/>
        <end position="32"/>
    </location>
</feature>
<dbReference type="Pfam" id="PF16241">
    <property type="entry name" value="DUF4900"/>
    <property type="match status" value="1"/>
</dbReference>
<dbReference type="InterPro" id="IPR032601">
    <property type="entry name" value="DUF4900"/>
</dbReference>
<evidence type="ECO:0000313" key="2">
    <source>
        <dbReference type="EMBL" id="MDR6218497.1"/>
    </source>
</evidence>
<reference evidence="2" key="1">
    <citation type="submission" date="2023-07" db="EMBL/GenBank/DDBJ databases">
        <title>Sorghum-associated microbial communities from plants grown in Nebraska, USA.</title>
        <authorList>
            <person name="Schachtman D."/>
        </authorList>
    </citation>
    <scope>NUCLEOTIDE SEQUENCE</scope>
    <source>
        <strain evidence="2">BE330</strain>
    </source>
</reference>
<dbReference type="EMBL" id="JAVDQK010000004">
    <property type="protein sequence ID" value="MDR6218497.1"/>
    <property type="molecule type" value="Genomic_DNA"/>
</dbReference>
<keyword evidence="1" id="KW-0812">Transmembrane</keyword>
<comment type="caution">
    <text evidence="2">The sequence shown here is derived from an EMBL/GenBank/DDBJ whole genome shotgun (WGS) entry which is preliminary data.</text>
</comment>
<evidence type="ECO:0000256" key="1">
    <source>
        <dbReference type="SAM" id="Phobius"/>
    </source>
</evidence>
<accession>A0AAE4BMH3</accession>
<proteinExistence type="predicted"/>
<sequence>MNHTSRRHAGSTLIMTLLSVVLIIALISVMVMQAASEARNTQNYTGQSVATNLARSGMVIARQFIHIEMKRDLEVKVRDNASAVDDPTGAAPYFADTYAEGSTNSNFTDLKRAMQTAADAHACSIQNPDNTASATLDVYIFFTDTACAGTTKSLSLASLPQIALPDGGYVTGAPGNVQQYNLPFVVLARANIGGIKETVVQNGEYRFRYGSGGWNYFAQFADDTGDTAFATTTPMDGPVHTNGYFRIVGRPYFGDFVTSSGCTSLSAGLCNAPSAPIVGRDGSVVNVRELTPSPNAPCVSGWCPQFTTGADFQLGTIPLPTTHVPIVTALASGSTPTTANVLPSGSLIYTGNLGLLELNGQQSDYQYIRTCPSADGSGNCARIRIRVSDRQIQQYGTTFFNVPIWRPSGTFNGVIYVAGNLESLRATNTAAAAVSKNMQLTVAAGGYIRVTSSLYTAAPACTTHIRSDDTTGVPTLANCGTFSELNANTTVLGLYSASSDGIFVGYTNGNAALKPSKSMVINAAIMTPNGSFTVDPDANTGQQIAVLGSIITKRYLATWPRPMPTSYVMSFDYDPRFGMGIGLVPPGFPRFSRLYLGGSVIFDPPRSLLETATGDLPPT</sequence>
<dbReference type="Proteomes" id="UP001185331">
    <property type="component" value="Unassembled WGS sequence"/>
</dbReference>
<gene>
    <name evidence="2" type="ORF">J2Y00_002060</name>
</gene>
<evidence type="ECO:0000313" key="3">
    <source>
        <dbReference type="Proteomes" id="UP001185331"/>
    </source>
</evidence>
<dbReference type="RefSeq" id="WP_309855036.1">
    <property type="nucleotide sequence ID" value="NZ_JAVDQJ010000005.1"/>
</dbReference>
<name>A0AAE4BMH3_9DEIO</name>
<protein>
    <submittedName>
        <fullName evidence="2">Tfp pilus assembly protein PilX</fullName>
    </submittedName>
</protein>
<dbReference type="AlphaFoldDB" id="A0AAE4BMH3"/>
<organism evidence="2 3">
    <name type="scientific">Deinococcus soli</name>
    <name type="common">ex Cha et al. 2016</name>
    <dbReference type="NCBI Taxonomy" id="1309411"/>
    <lineage>
        <taxon>Bacteria</taxon>
        <taxon>Thermotogati</taxon>
        <taxon>Deinococcota</taxon>
        <taxon>Deinococci</taxon>
        <taxon>Deinococcales</taxon>
        <taxon>Deinococcaceae</taxon>
        <taxon>Deinococcus</taxon>
    </lineage>
</organism>